<dbReference type="PANTHER" id="PTHR47505:SF1">
    <property type="entry name" value="DNA UTILIZATION PROTEIN YHGH"/>
    <property type="match status" value="1"/>
</dbReference>
<dbReference type="eggNOG" id="COG1040">
    <property type="taxonomic scope" value="Bacteria"/>
</dbReference>
<protein>
    <submittedName>
        <fullName evidence="3">K+-dependent Na+/Ca+ exchanger</fullName>
    </submittedName>
</protein>
<dbReference type="Proteomes" id="UP000018857">
    <property type="component" value="Unassembled WGS sequence"/>
</dbReference>
<evidence type="ECO:0000313" key="3">
    <source>
        <dbReference type="EMBL" id="ETI61533.1"/>
    </source>
</evidence>
<dbReference type="Pfam" id="PF00156">
    <property type="entry name" value="Pribosyltran"/>
    <property type="match status" value="1"/>
</dbReference>
<dbReference type="InterPro" id="IPR029057">
    <property type="entry name" value="PRTase-like"/>
</dbReference>
<proteinExistence type="inferred from homology"/>
<dbReference type="CDD" id="cd06223">
    <property type="entry name" value="PRTases_typeI"/>
    <property type="match status" value="1"/>
</dbReference>
<dbReference type="RefSeq" id="WP_024023221.1">
    <property type="nucleotide sequence ID" value="NZ_AYOZ01000006.1"/>
</dbReference>
<name>W1S330_9GAMM</name>
<dbReference type="PATRIC" id="fig|1208321.3.peg.1042"/>
<evidence type="ECO:0000256" key="1">
    <source>
        <dbReference type="ARBA" id="ARBA00008007"/>
    </source>
</evidence>
<organism evidence="3 4">
    <name type="scientific">Marinomonas profundimaris</name>
    <dbReference type="NCBI Taxonomy" id="1208321"/>
    <lineage>
        <taxon>Bacteria</taxon>
        <taxon>Pseudomonadati</taxon>
        <taxon>Pseudomonadota</taxon>
        <taxon>Gammaproteobacteria</taxon>
        <taxon>Oceanospirillales</taxon>
        <taxon>Oceanospirillaceae</taxon>
        <taxon>Marinomonas</taxon>
    </lineage>
</organism>
<comment type="caution">
    <text evidence="3">The sequence shown here is derived from an EMBL/GenBank/DDBJ whole genome shotgun (WGS) entry which is preliminary data.</text>
</comment>
<dbReference type="SUPFAM" id="SSF53271">
    <property type="entry name" value="PRTase-like"/>
    <property type="match status" value="1"/>
</dbReference>
<dbReference type="EMBL" id="AYOZ01000006">
    <property type="protein sequence ID" value="ETI61533.1"/>
    <property type="molecule type" value="Genomic_DNA"/>
</dbReference>
<sequence>MDWKKLSTTKITEVYNRLFLSRCYLCRAKSRNALCSYCQEGLPTNTNSCHHCKLPLLTTSILCGQCQTSPPAYQTCIAPYRFEGIIKTLIHSIKFNQGNHYIRPLTHLLSEKLIHAYEQDSWPEQLLYVPSHPSRIKERGFCQTKTLSSHLIRHLQQKIGKKCPIYTKNNPIKKVKNAQTQHSLSRKERLKNPKNNYTVDNSTAKHVALLDDVMTTGSTIETCTKLLLNAGAERVDIWVIARTPEKDNPHLAITQTFR</sequence>
<dbReference type="InterPro" id="IPR000836">
    <property type="entry name" value="PRTase_dom"/>
</dbReference>
<accession>W1S330</accession>
<evidence type="ECO:0000259" key="2">
    <source>
        <dbReference type="Pfam" id="PF00156"/>
    </source>
</evidence>
<dbReference type="OrthoDB" id="9793412at2"/>
<keyword evidence="4" id="KW-1185">Reference proteome</keyword>
<dbReference type="InterPro" id="IPR051910">
    <property type="entry name" value="ComF/GntX_DNA_util-trans"/>
</dbReference>
<gene>
    <name evidence="3" type="ORF">D104_05210</name>
</gene>
<comment type="similarity">
    <text evidence="1">Belongs to the ComF/GntX family.</text>
</comment>
<feature type="domain" description="Phosphoribosyltransferase" evidence="2">
    <location>
        <begin position="199"/>
        <end position="250"/>
    </location>
</feature>
<reference evidence="3 4" key="1">
    <citation type="journal article" date="2014" name="Genome Announc.">
        <title>Draft Genome Sequence of Marinomonas sp. Strain D104, a Polycyclic Aromatic Hydrocarbon-Degrading Bacterium from the Deep-Sea Sediment of the Arctic Ocean.</title>
        <authorList>
            <person name="Dong C."/>
            <person name="Bai X."/>
            <person name="Lai Q."/>
            <person name="Xie Y."/>
            <person name="Chen X."/>
            <person name="Shao Z."/>
        </authorList>
    </citation>
    <scope>NUCLEOTIDE SEQUENCE [LARGE SCALE GENOMIC DNA]</scope>
    <source>
        <strain evidence="3 4">D104</strain>
    </source>
</reference>
<dbReference type="AlphaFoldDB" id="W1S330"/>
<dbReference type="Gene3D" id="3.40.50.2020">
    <property type="match status" value="1"/>
</dbReference>
<dbReference type="STRING" id="1208321.D104_05210"/>
<evidence type="ECO:0000313" key="4">
    <source>
        <dbReference type="Proteomes" id="UP000018857"/>
    </source>
</evidence>
<dbReference type="PANTHER" id="PTHR47505">
    <property type="entry name" value="DNA UTILIZATION PROTEIN YHGH"/>
    <property type="match status" value="1"/>
</dbReference>